<dbReference type="GO" id="GO:0005634">
    <property type="term" value="C:nucleus"/>
    <property type="evidence" value="ECO:0007669"/>
    <property type="project" value="UniProtKB-SubCell"/>
</dbReference>
<sequence length="552" mass="64500">MCGTKFTKKVHMVNHQKTIHEGRKDFACDKCERKFGFKTHLLNHQKTVHEGRKDYTCDNCEKKFGFIYNLRNHQKTIHEGRKDYACDKCEKKFGQKSHLLWHQREFHEGRKDYACDKCETKCRNNSDLLNHQKIVHDGRKDYACDKGERKFGLKCNLLLHQRTVHEVRKDYACDKCEKKFGRKTDLSKHQRTVHESRKDFSCDKCEKKFGDPSPLIRHKRTVHEGRKDYACDKCDKKFGIKSNLLCHRRTIHEGHKDHACDRDYEGQLPNLRDIFRPEAIDWLLSESVKTANHENERSLVDFVLKTGYKDVPKVDEDGRPLLQRATPLHVAAWNWSPRRNIAAVRDLFKIYHRFDANYTDESGFTHLFAACVYGLDDVVEKFLELGQDPNKCVWTKTGDSSLHLALMYRHKGVTELLLRSGADLNLANSHGLTPLHFVCMRDNAHGLAELFFKISDELKKPLRINVRDKEGNTPLHLALRFNQKNAIELLGRRGADLNLANKEGSTLLHVICKYRSNDHDLLETLFEISDEIHQPLRINVQDNWVGRHCNWL</sequence>
<dbReference type="Pfam" id="PF00096">
    <property type="entry name" value="zf-C2H2"/>
    <property type="match status" value="6"/>
</dbReference>
<feature type="domain" description="C2H2-type" evidence="11">
    <location>
        <begin position="229"/>
        <end position="257"/>
    </location>
</feature>
<evidence type="ECO:0000256" key="3">
    <source>
        <dbReference type="ARBA" id="ARBA00022737"/>
    </source>
</evidence>
<dbReference type="SMART" id="SM00248">
    <property type="entry name" value="ANK"/>
    <property type="match status" value="6"/>
</dbReference>
<dbReference type="Gene3D" id="3.30.160.60">
    <property type="entry name" value="Classic Zinc Finger"/>
    <property type="match status" value="7"/>
</dbReference>
<keyword evidence="9" id="KW-0040">ANK repeat</keyword>
<dbReference type="InterPro" id="IPR036770">
    <property type="entry name" value="Ankyrin_rpt-contain_sf"/>
</dbReference>
<keyword evidence="2" id="KW-0479">Metal-binding</keyword>
<dbReference type="InterPro" id="IPR013087">
    <property type="entry name" value="Znf_C2H2_type"/>
</dbReference>
<dbReference type="PROSITE" id="PS50088">
    <property type="entry name" value="ANK_REPEAT"/>
    <property type="match status" value="2"/>
</dbReference>
<keyword evidence="3" id="KW-0677">Repeat</keyword>
<dbReference type="PROSITE" id="PS50297">
    <property type="entry name" value="ANK_REP_REGION"/>
    <property type="match status" value="2"/>
</dbReference>
<dbReference type="EMBL" id="CADCXV010000458">
    <property type="protein sequence ID" value="CAB0030351.1"/>
    <property type="molecule type" value="Genomic_DNA"/>
</dbReference>
<feature type="domain" description="C2H2-type" evidence="11">
    <location>
        <begin position="171"/>
        <end position="199"/>
    </location>
</feature>
<keyword evidence="13" id="KW-1185">Reference proteome</keyword>
<keyword evidence="5" id="KW-0862">Zinc</keyword>
<comment type="subcellular location">
    <subcellularLocation>
        <location evidence="1">Nucleus</location>
    </subcellularLocation>
</comment>
<protein>
    <recommendedName>
        <fullName evidence="11">C2H2-type domain-containing protein</fullName>
    </recommendedName>
</protein>
<dbReference type="PANTHER" id="PTHR47772:SF13">
    <property type="entry name" value="GASTRULA ZINC FINGER PROTEIN XLCGF49.1-LIKE-RELATED"/>
    <property type="match status" value="1"/>
</dbReference>
<feature type="domain" description="C2H2-type" evidence="11">
    <location>
        <begin position="113"/>
        <end position="141"/>
    </location>
</feature>
<evidence type="ECO:0000313" key="13">
    <source>
        <dbReference type="Proteomes" id="UP000479190"/>
    </source>
</evidence>
<evidence type="ECO:0000256" key="6">
    <source>
        <dbReference type="ARBA" id="ARBA00023015"/>
    </source>
</evidence>
<evidence type="ECO:0000313" key="12">
    <source>
        <dbReference type="EMBL" id="CAB0030351.1"/>
    </source>
</evidence>
<dbReference type="InterPro" id="IPR036236">
    <property type="entry name" value="Znf_C2H2_sf"/>
</dbReference>
<feature type="domain" description="C2H2-type" evidence="11">
    <location>
        <begin position="84"/>
        <end position="112"/>
    </location>
</feature>
<dbReference type="PANTHER" id="PTHR47772">
    <property type="entry name" value="ZINC FINGER PROTEIN 200"/>
    <property type="match status" value="1"/>
</dbReference>
<feature type="repeat" description="ANK" evidence="9">
    <location>
        <begin position="397"/>
        <end position="429"/>
    </location>
</feature>
<feature type="domain" description="C2H2-type" evidence="11">
    <location>
        <begin position="142"/>
        <end position="170"/>
    </location>
</feature>
<keyword evidence="7" id="KW-0804">Transcription</keyword>
<dbReference type="PROSITE" id="PS00028">
    <property type="entry name" value="ZINC_FINGER_C2H2_1"/>
    <property type="match status" value="7"/>
</dbReference>
<dbReference type="Pfam" id="PF12796">
    <property type="entry name" value="Ank_2"/>
    <property type="match status" value="1"/>
</dbReference>
<keyword evidence="6" id="KW-0805">Transcription regulation</keyword>
<accession>A0A6H5I3D1</accession>
<feature type="domain" description="C2H2-type" evidence="11">
    <location>
        <begin position="55"/>
        <end position="83"/>
    </location>
</feature>
<name>A0A6H5I3D1_9HYME</name>
<dbReference type="Gene3D" id="1.25.40.20">
    <property type="entry name" value="Ankyrin repeat-containing domain"/>
    <property type="match status" value="2"/>
</dbReference>
<dbReference type="SUPFAM" id="SSF57667">
    <property type="entry name" value="beta-beta-alpha zinc fingers"/>
    <property type="match status" value="5"/>
</dbReference>
<gene>
    <name evidence="12" type="ORF">TBRA_LOCUS2357</name>
</gene>
<evidence type="ECO:0000256" key="9">
    <source>
        <dbReference type="PROSITE-ProRule" id="PRU00023"/>
    </source>
</evidence>
<keyword evidence="8" id="KW-0539">Nucleus</keyword>
<dbReference type="GO" id="GO:0008270">
    <property type="term" value="F:zinc ion binding"/>
    <property type="evidence" value="ECO:0007669"/>
    <property type="project" value="UniProtKB-KW"/>
</dbReference>
<evidence type="ECO:0000256" key="1">
    <source>
        <dbReference type="ARBA" id="ARBA00004123"/>
    </source>
</evidence>
<dbReference type="InterPro" id="IPR002110">
    <property type="entry name" value="Ankyrin_rpt"/>
</dbReference>
<dbReference type="AlphaFoldDB" id="A0A6H5I3D1"/>
<dbReference type="InterPro" id="IPR050636">
    <property type="entry name" value="C2H2-ZF_domain-containing"/>
</dbReference>
<reference evidence="12 13" key="1">
    <citation type="submission" date="2020-02" db="EMBL/GenBank/DDBJ databases">
        <authorList>
            <person name="Ferguson B K."/>
        </authorList>
    </citation>
    <scope>NUCLEOTIDE SEQUENCE [LARGE SCALE GENOMIC DNA]</scope>
</reference>
<keyword evidence="4 10" id="KW-0863">Zinc-finger</keyword>
<evidence type="ECO:0000259" key="11">
    <source>
        <dbReference type="PROSITE" id="PS50157"/>
    </source>
</evidence>
<evidence type="ECO:0000256" key="7">
    <source>
        <dbReference type="ARBA" id="ARBA00023163"/>
    </source>
</evidence>
<evidence type="ECO:0000256" key="2">
    <source>
        <dbReference type="ARBA" id="ARBA00022723"/>
    </source>
</evidence>
<evidence type="ECO:0000256" key="5">
    <source>
        <dbReference type="ARBA" id="ARBA00022833"/>
    </source>
</evidence>
<evidence type="ECO:0000256" key="4">
    <source>
        <dbReference type="ARBA" id="ARBA00022771"/>
    </source>
</evidence>
<feature type="domain" description="C2H2-type" evidence="11">
    <location>
        <begin position="200"/>
        <end position="228"/>
    </location>
</feature>
<proteinExistence type="predicted"/>
<dbReference type="Proteomes" id="UP000479190">
    <property type="component" value="Unassembled WGS sequence"/>
</dbReference>
<evidence type="ECO:0000256" key="10">
    <source>
        <dbReference type="PROSITE-ProRule" id="PRU00042"/>
    </source>
</evidence>
<organism evidence="12 13">
    <name type="scientific">Trichogramma brassicae</name>
    <dbReference type="NCBI Taxonomy" id="86971"/>
    <lineage>
        <taxon>Eukaryota</taxon>
        <taxon>Metazoa</taxon>
        <taxon>Ecdysozoa</taxon>
        <taxon>Arthropoda</taxon>
        <taxon>Hexapoda</taxon>
        <taxon>Insecta</taxon>
        <taxon>Pterygota</taxon>
        <taxon>Neoptera</taxon>
        <taxon>Endopterygota</taxon>
        <taxon>Hymenoptera</taxon>
        <taxon>Apocrita</taxon>
        <taxon>Proctotrupomorpha</taxon>
        <taxon>Chalcidoidea</taxon>
        <taxon>Trichogrammatidae</taxon>
        <taxon>Trichogramma</taxon>
    </lineage>
</organism>
<feature type="repeat" description="ANK" evidence="9">
    <location>
        <begin position="470"/>
        <end position="502"/>
    </location>
</feature>
<feature type="domain" description="C2H2-type" evidence="11">
    <location>
        <begin position="1"/>
        <end position="25"/>
    </location>
</feature>
<dbReference type="PROSITE" id="PS50157">
    <property type="entry name" value="ZINC_FINGER_C2H2_2"/>
    <property type="match status" value="9"/>
</dbReference>
<feature type="domain" description="C2H2-type" evidence="11">
    <location>
        <begin position="26"/>
        <end position="54"/>
    </location>
</feature>
<dbReference type="OrthoDB" id="7685779at2759"/>
<dbReference type="SMART" id="SM00355">
    <property type="entry name" value="ZnF_C2H2"/>
    <property type="match status" value="9"/>
</dbReference>
<dbReference type="SUPFAM" id="SSF48403">
    <property type="entry name" value="Ankyrin repeat"/>
    <property type="match status" value="1"/>
</dbReference>
<evidence type="ECO:0000256" key="8">
    <source>
        <dbReference type="ARBA" id="ARBA00023242"/>
    </source>
</evidence>